<dbReference type="GO" id="GO:0003677">
    <property type="term" value="F:DNA binding"/>
    <property type="evidence" value="ECO:0007669"/>
    <property type="project" value="InterPro"/>
</dbReference>
<evidence type="ECO:0000313" key="5">
    <source>
        <dbReference type="Proteomes" id="UP000014680"/>
    </source>
</evidence>
<accession>A0A0A1UH78</accession>
<dbReference type="InterPro" id="IPR007125">
    <property type="entry name" value="H2A/H2B/H3"/>
</dbReference>
<dbReference type="Gene3D" id="1.10.20.10">
    <property type="entry name" value="Histone, subunit A"/>
    <property type="match status" value="1"/>
</dbReference>
<comment type="similarity">
    <text evidence="1">Belongs to the histone H3 family.</text>
</comment>
<dbReference type="InterPro" id="IPR009072">
    <property type="entry name" value="Histone-fold"/>
</dbReference>
<proteinExistence type="inferred from homology"/>
<dbReference type="PRINTS" id="PR00622">
    <property type="entry name" value="HISTONEH3"/>
</dbReference>
<reference evidence="4 5" key="1">
    <citation type="submission" date="2012-10" db="EMBL/GenBank/DDBJ databases">
        <authorList>
            <person name="Zafar N."/>
            <person name="Inman J."/>
            <person name="Hall N."/>
            <person name="Lorenzi H."/>
            <person name="Caler E."/>
        </authorList>
    </citation>
    <scope>NUCLEOTIDE SEQUENCE [LARGE SCALE GENOMIC DNA]</scope>
    <source>
        <strain evidence="4 5">IP1</strain>
    </source>
</reference>
<name>A0A0A1UH78_ENTIV</name>
<organism evidence="4 5">
    <name type="scientific">Entamoeba invadens IP1</name>
    <dbReference type="NCBI Taxonomy" id="370355"/>
    <lineage>
        <taxon>Eukaryota</taxon>
        <taxon>Amoebozoa</taxon>
        <taxon>Evosea</taxon>
        <taxon>Archamoebae</taxon>
        <taxon>Mastigamoebida</taxon>
        <taxon>Entamoebidae</taxon>
        <taxon>Entamoeba</taxon>
    </lineage>
</organism>
<protein>
    <submittedName>
        <fullName evidence="4">Histone H3, putative</fullName>
    </submittedName>
</protein>
<feature type="compositionally biased region" description="Basic and acidic residues" evidence="2">
    <location>
        <begin position="1"/>
        <end position="29"/>
    </location>
</feature>
<dbReference type="EMBL" id="KB206169">
    <property type="protein sequence ID" value="ELP94847.1"/>
    <property type="molecule type" value="Genomic_DNA"/>
</dbReference>
<dbReference type="Proteomes" id="UP000014680">
    <property type="component" value="Unassembled WGS sequence"/>
</dbReference>
<evidence type="ECO:0000256" key="1">
    <source>
        <dbReference type="ARBA" id="ARBA00010343"/>
    </source>
</evidence>
<evidence type="ECO:0000259" key="3">
    <source>
        <dbReference type="Pfam" id="PF00125"/>
    </source>
</evidence>
<dbReference type="OrthoDB" id="30462at2759"/>
<dbReference type="RefSeq" id="XP_004261618.1">
    <property type="nucleotide sequence ID" value="XM_004261570.1"/>
</dbReference>
<dbReference type="VEuPathDB" id="AmoebaDB:EIN_248110"/>
<evidence type="ECO:0000313" key="4">
    <source>
        <dbReference type="EMBL" id="ELP94847.1"/>
    </source>
</evidence>
<dbReference type="GO" id="GO:0000786">
    <property type="term" value="C:nucleosome"/>
    <property type="evidence" value="ECO:0007669"/>
    <property type="project" value="InterPro"/>
</dbReference>
<dbReference type="SUPFAM" id="SSF47113">
    <property type="entry name" value="Histone-fold"/>
    <property type="match status" value="1"/>
</dbReference>
<dbReference type="GO" id="GO:0030527">
    <property type="term" value="F:structural constituent of chromatin"/>
    <property type="evidence" value="ECO:0007669"/>
    <property type="project" value="InterPro"/>
</dbReference>
<dbReference type="InterPro" id="IPR000164">
    <property type="entry name" value="Histone_H3/CENP-A"/>
</dbReference>
<sequence length="147" mass="16950">MSVKKLQEKVRKEMKKSSSDTKLQTEKKPRSSQSTLSPKTSILIPKQNVAQTPLQKASAIQRREVFTDIPKASFQKLVKSVVLDSGDFAFRDEIRFNREAIIAIQLIAEDFIIRLFEDSSLCAFHAKRITVNNRDVRLVLRLRKMFL</sequence>
<gene>
    <name evidence="4" type="ORF">EIN_248110</name>
</gene>
<dbReference type="GeneID" id="14894098"/>
<evidence type="ECO:0000256" key="2">
    <source>
        <dbReference type="SAM" id="MobiDB-lite"/>
    </source>
</evidence>
<dbReference type="PANTHER" id="PTHR11426">
    <property type="entry name" value="HISTONE H3"/>
    <property type="match status" value="1"/>
</dbReference>
<dbReference type="Pfam" id="PF00125">
    <property type="entry name" value="Histone"/>
    <property type="match status" value="1"/>
</dbReference>
<keyword evidence="5" id="KW-1185">Reference proteome</keyword>
<dbReference type="KEGG" id="eiv:EIN_248110"/>
<feature type="compositionally biased region" description="Polar residues" evidence="2">
    <location>
        <begin position="31"/>
        <end position="40"/>
    </location>
</feature>
<feature type="domain" description="Core Histone H2A/H2B/H3" evidence="3">
    <location>
        <begin position="62"/>
        <end position="142"/>
    </location>
</feature>
<dbReference type="GO" id="GO:0046982">
    <property type="term" value="F:protein heterodimerization activity"/>
    <property type="evidence" value="ECO:0007669"/>
    <property type="project" value="InterPro"/>
</dbReference>
<dbReference type="AlphaFoldDB" id="A0A0A1UH78"/>
<dbReference type="SMART" id="SM00428">
    <property type="entry name" value="H3"/>
    <property type="match status" value="1"/>
</dbReference>
<feature type="region of interest" description="Disordered" evidence="2">
    <location>
        <begin position="1"/>
        <end position="40"/>
    </location>
</feature>